<dbReference type="Proteomes" id="UP000192277">
    <property type="component" value="Unassembled WGS sequence"/>
</dbReference>
<protein>
    <submittedName>
        <fullName evidence="1">Uncharacterized protein</fullName>
    </submittedName>
</protein>
<evidence type="ECO:0000313" key="2">
    <source>
        <dbReference type="Proteomes" id="UP000192277"/>
    </source>
</evidence>
<organism evidence="1 2">
    <name type="scientific">Niastella koreensis</name>
    <dbReference type="NCBI Taxonomy" id="354356"/>
    <lineage>
        <taxon>Bacteria</taxon>
        <taxon>Pseudomonadati</taxon>
        <taxon>Bacteroidota</taxon>
        <taxon>Chitinophagia</taxon>
        <taxon>Chitinophagales</taxon>
        <taxon>Chitinophagaceae</taxon>
        <taxon>Niastella</taxon>
    </lineage>
</organism>
<dbReference type="EMBL" id="LWBO01000044">
    <property type="protein sequence ID" value="OQP42456.1"/>
    <property type="molecule type" value="Genomic_DNA"/>
</dbReference>
<reference evidence="1 2" key="1">
    <citation type="submission" date="2016-04" db="EMBL/GenBank/DDBJ databases">
        <authorList>
            <person name="Chen L."/>
            <person name="Zhuang W."/>
            <person name="Wang G."/>
        </authorList>
    </citation>
    <scope>NUCLEOTIDE SEQUENCE [LARGE SCALE GENOMIC DNA]</scope>
    <source>
        <strain evidence="2">GR20</strain>
    </source>
</reference>
<name>A0ABX3NPS2_9BACT</name>
<accession>A0ABX3NPS2</accession>
<sequence>MEKICVYNARNSFFYKRLNRFPHTKNRQFPQGIAPITVYPGCLVFAFYNSFKKSLASWLGVEFL</sequence>
<proteinExistence type="predicted"/>
<evidence type="ECO:0000313" key="1">
    <source>
        <dbReference type="EMBL" id="OQP42456.1"/>
    </source>
</evidence>
<comment type="caution">
    <text evidence="1">The sequence shown here is derived from an EMBL/GenBank/DDBJ whole genome shotgun (WGS) entry which is preliminary data.</text>
</comment>
<gene>
    <name evidence="1" type="ORF">A4D02_12865</name>
</gene>
<keyword evidence="2" id="KW-1185">Reference proteome</keyword>